<name>A0AAV4GPY6_9GAST</name>
<comment type="caution">
    <text evidence="2">The sequence shown here is derived from an EMBL/GenBank/DDBJ whole genome shotgun (WGS) entry which is preliminary data.</text>
</comment>
<evidence type="ECO:0000313" key="2">
    <source>
        <dbReference type="EMBL" id="GFR86940.1"/>
    </source>
</evidence>
<dbReference type="Gene3D" id="3.10.10.10">
    <property type="entry name" value="HIV Type 1 Reverse Transcriptase, subunit A, domain 1"/>
    <property type="match status" value="1"/>
</dbReference>
<feature type="non-terminal residue" evidence="2">
    <location>
        <position position="212"/>
    </location>
</feature>
<dbReference type="InterPro" id="IPR000477">
    <property type="entry name" value="RT_dom"/>
</dbReference>
<dbReference type="PANTHER" id="PTHR33050:SF7">
    <property type="entry name" value="RIBONUCLEASE H"/>
    <property type="match status" value="1"/>
</dbReference>
<dbReference type="SUPFAM" id="SSF56672">
    <property type="entry name" value="DNA/RNA polymerases"/>
    <property type="match status" value="1"/>
</dbReference>
<sequence>METLRNALTLVTPNCFMASIDHAYFSVPIAAEDQKFLKFEWDNELYQFTCYPNGLSQAPRNFTKLTKPIYGTLHSKGHISTGYLDDSLLIGKSFDSCQQNRIDTVTLFDKLGFVVHPDKSVLEPTQIISYLGCEISSLSMTVKLTLYSISKIITHCKHIMNQPRVTVRELTCLIGQLVAAFPGVMHGPLHYRALERNKSQALKRSKVDWEAK</sequence>
<dbReference type="PANTHER" id="PTHR33050">
    <property type="entry name" value="REVERSE TRANSCRIPTASE DOMAIN-CONTAINING PROTEIN"/>
    <property type="match status" value="1"/>
</dbReference>
<keyword evidence="2" id="KW-0808">Transferase</keyword>
<dbReference type="GO" id="GO:0003964">
    <property type="term" value="F:RNA-directed DNA polymerase activity"/>
    <property type="evidence" value="ECO:0007669"/>
    <property type="project" value="UniProtKB-KW"/>
</dbReference>
<dbReference type="InterPro" id="IPR043128">
    <property type="entry name" value="Rev_trsase/Diguanyl_cyclase"/>
</dbReference>
<dbReference type="EMBL" id="BMAT01012145">
    <property type="protein sequence ID" value="GFR86940.1"/>
    <property type="molecule type" value="Genomic_DNA"/>
</dbReference>
<gene>
    <name evidence="2" type="ORF">ElyMa_006065000</name>
</gene>
<dbReference type="Pfam" id="PF00078">
    <property type="entry name" value="RVT_1"/>
    <property type="match status" value="1"/>
</dbReference>
<evidence type="ECO:0000259" key="1">
    <source>
        <dbReference type="Pfam" id="PF00078"/>
    </source>
</evidence>
<proteinExistence type="predicted"/>
<reference evidence="2 3" key="1">
    <citation type="journal article" date="2021" name="Elife">
        <title>Chloroplast acquisition without the gene transfer in kleptoplastic sea slugs, Plakobranchus ocellatus.</title>
        <authorList>
            <person name="Maeda T."/>
            <person name="Takahashi S."/>
            <person name="Yoshida T."/>
            <person name="Shimamura S."/>
            <person name="Takaki Y."/>
            <person name="Nagai Y."/>
            <person name="Toyoda A."/>
            <person name="Suzuki Y."/>
            <person name="Arimoto A."/>
            <person name="Ishii H."/>
            <person name="Satoh N."/>
            <person name="Nishiyama T."/>
            <person name="Hasebe M."/>
            <person name="Maruyama T."/>
            <person name="Minagawa J."/>
            <person name="Obokata J."/>
            <person name="Shigenobu S."/>
        </authorList>
    </citation>
    <scope>NUCLEOTIDE SEQUENCE [LARGE SCALE GENOMIC DNA]</scope>
</reference>
<protein>
    <submittedName>
        <fullName evidence="2">Reverse transcriptase</fullName>
    </submittedName>
</protein>
<organism evidence="2 3">
    <name type="scientific">Elysia marginata</name>
    <dbReference type="NCBI Taxonomy" id="1093978"/>
    <lineage>
        <taxon>Eukaryota</taxon>
        <taxon>Metazoa</taxon>
        <taxon>Spiralia</taxon>
        <taxon>Lophotrochozoa</taxon>
        <taxon>Mollusca</taxon>
        <taxon>Gastropoda</taxon>
        <taxon>Heterobranchia</taxon>
        <taxon>Euthyneura</taxon>
        <taxon>Panpulmonata</taxon>
        <taxon>Sacoglossa</taxon>
        <taxon>Placobranchoidea</taxon>
        <taxon>Plakobranchidae</taxon>
        <taxon>Elysia</taxon>
    </lineage>
</organism>
<dbReference type="Proteomes" id="UP000762676">
    <property type="component" value="Unassembled WGS sequence"/>
</dbReference>
<dbReference type="InterPro" id="IPR043502">
    <property type="entry name" value="DNA/RNA_pol_sf"/>
</dbReference>
<keyword evidence="2" id="KW-0695">RNA-directed DNA polymerase</keyword>
<keyword evidence="2" id="KW-0548">Nucleotidyltransferase</keyword>
<dbReference type="CDD" id="cd03714">
    <property type="entry name" value="RT_DIRS1"/>
    <property type="match status" value="1"/>
</dbReference>
<evidence type="ECO:0000313" key="3">
    <source>
        <dbReference type="Proteomes" id="UP000762676"/>
    </source>
</evidence>
<accession>A0AAV4GPY6</accession>
<dbReference type="Gene3D" id="3.30.70.270">
    <property type="match status" value="1"/>
</dbReference>
<feature type="domain" description="Reverse transcriptase" evidence="1">
    <location>
        <begin position="20"/>
        <end position="135"/>
    </location>
</feature>
<dbReference type="AlphaFoldDB" id="A0AAV4GPY6"/>
<keyword evidence="3" id="KW-1185">Reference proteome</keyword>
<dbReference type="InterPro" id="IPR052055">
    <property type="entry name" value="Hepadnavirus_pol/RT"/>
</dbReference>